<dbReference type="GO" id="GO:0061503">
    <property type="term" value="F:tRNA threonylcarbamoyladenosine dehydratase"/>
    <property type="evidence" value="ECO:0007669"/>
    <property type="project" value="TreeGrafter"/>
</dbReference>
<dbReference type="EMBL" id="AP019309">
    <property type="protein sequence ID" value="BBH26695.1"/>
    <property type="molecule type" value="Genomic_DNA"/>
</dbReference>
<gene>
    <name evidence="2" type="ORF">SG0102_16290</name>
</gene>
<dbReference type="InterPro" id="IPR045886">
    <property type="entry name" value="ThiF/MoeB/HesA"/>
</dbReference>
<dbReference type="KEGG" id="ebm:SG0102_16290"/>
<dbReference type="PANTHER" id="PTHR43267:SF1">
    <property type="entry name" value="TRNA THREONYLCARBAMOYLADENOSINE DEHYDRATASE"/>
    <property type="match status" value="1"/>
</dbReference>
<dbReference type="CDD" id="cd00755">
    <property type="entry name" value="YgdL_like"/>
    <property type="match status" value="1"/>
</dbReference>
<dbReference type="Proteomes" id="UP000268059">
    <property type="component" value="Chromosome"/>
</dbReference>
<organism evidence="2 3">
    <name type="scientific">Intestinibaculum porci</name>
    <dbReference type="NCBI Taxonomy" id="2487118"/>
    <lineage>
        <taxon>Bacteria</taxon>
        <taxon>Bacillati</taxon>
        <taxon>Bacillota</taxon>
        <taxon>Erysipelotrichia</taxon>
        <taxon>Erysipelotrichales</taxon>
        <taxon>Erysipelotrichaceae</taxon>
        <taxon>Intestinibaculum</taxon>
    </lineage>
</organism>
<keyword evidence="3" id="KW-1185">Reference proteome</keyword>
<dbReference type="InterPro" id="IPR000594">
    <property type="entry name" value="ThiF_NAD_FAD-bd"/>
</dbReference>
<sequence>MNPFYERTSIVLGEEAIETLKQSTVCVFGVGGVGGFLVEALARSGVGHLIIVDHDDVDATNLNRQIIATSDVIGEDKVELFQKRIALINPDCQVEVKKTFYLPENKDQFDFASYDFVADAIDTIKAKISIIEECQKVKTPIISCMGMGNKIDPSYIRIDDIYKTKVDPLAKVMRHELKKRRIAKCPVCFSLEKPQAPHYSKEHLETLAAMQESGSKRRAIPGSVSFVPSVAGLMMAGYIVRKLTHSVAYGGV</sequence>
<evidence type="ECO:0000313" key="3">
    <source>
        <dbReference type="Proteomes" id="UP000268059"/>
    </source>
</evidence>
<proteinExistence type="predicted"/>
<dbReference type="OrthoDB" id="9804150at2"/>
<dbReference type="GO" id="GO:0061504">
    <property type="term" value="P:cyclic threonylcarbamoyladenosine biosynthetic process"/>
    <property type="evidence" value="ECO:0007669"/>
    <property type="project" value="TreeGrafter"/>
</dbReference>
<evidence type="ECO:0000259" key="1">
    <source>
        <dbReference type="Pfam" id="PF00899"/>
    </source>
</evidence>
<dbReference type="PANTHER" id="PTHR43267">
    <property type="entry name" value="TRNA THREONYLCARBAMOYLADENOSINE DEHYDRATASE"/>
    <property type="match status" value="1"/>
</dbReference>
<dbReference type="SUPFAM" id="SSF69572">
    <property type="entry name" value="Activating enzymes of the ubiquitin-like proteins"/>
    <property type="match status" value="1"/>
</dbReference>
<dbReference type="GO" id="GO:0008641">
    <property type="term" value="F:ubiquitin-like modifier activating enzyme activity"/>
    <property type="evidence" value="ECO:0007669"/>
    <property type="project" value="InterPro"/>
</dbReference>
<accession>A0A3G9JEB2</accession>
<dbReference type="FunCoup" id="A0A3G9JEB2">
    <property type="interactions" value="72"/>
</dbReference>
<protein>
    <submittedName>
        <fullName evidence="2">tRNA threonylcarbamoyladenosine dehydratase</fullName>
    </submittedName>
</protein>
<dbReference type="InterPro" id="IPR035985">
    <property type="entry name" value="Ubiquitin-activating_enz"/>
</dbReference>
<dbReference type="InParanoid" id="A0A3G9JEB2"/>
<reference evidence="2 3" key="1">
    <citation type="submission" date="2018-11" db="EMBL/GenBank/DDBJ databases">
        <title>Novel Erysipelotrichaceae bacterium isolated from small intestine of a swine.</title>
        <authorList>
            <person name="Kim J.S."/>
            <person name="Choe H."/>
            <person name="Lee Y.R."/>
            <person name="Kim K.M."/>
            <person name="Park D.S."/>
        </authorList>
    </citation>
    <scope>NUCLEOTIDE SEQUENCE [LARGE SCALE GENOMIC DNA]</scope>
    <source>
        <strain evidence="2 3">SG0102</strain>
    </source>
</reference>
<feature type="domain" description="THIF-type NAD/FAD binding fold" evidence="1">
    <location>
        <begin position="8"/>
        <end position="245"/>
    </location>
</feature>
<name>A0A3G9JEB2_9FIRM</name>
<dbReference type="RefSeq" id="WP_125119529.1">
    <property type="nucleotide sequence ID" value="NZ_AP019309.1"/>
</dbReference>
<dbReference type="Pfam" id="PF00899">
    <property type="entry name" value="ThiF"/>
    <property type="match status" value="1"/>
</dbReference>
<dbReference type="Gene3D" id="3.40.50.720">
    <property type="entry name" value="NAD(P)-binding Rossmann-like Domain"/>
    <property type="match status" value="1"/>
</dbReference>
<evidence type="ECO:0000313" key="2">
    <source>
        <dbReference type="EMBL" id="BBH26695.1"/>
    </source>
</evidence>
<dbReference type="AlphaFoldDB" id="A0A3G9JEB2"/>